<organism evidence="1 2">
    <name type="scientific">Bifidobacterium longum subsp. suis</name>
    <dbReference type="NCBI Taxonomy" id="1695"/>
    <lineage>
        <taxon>Bacteria</taxon>
        <taxon>Bacillati</taxon>
        <taxon>Actinomycetota</taxon>
        <taxon>Actinomycetes</taxon>
        <taxon>Bifidobacteriales</taxon>
        <taxon>Bifidobacteriaceae</taxon>
        <taxon>Bifidobacterium</taxon>
    </lineage>
</organism>
<name>A0A087BS13_BIFLN</name>
<dbReference type="AlphaFoldDB" id="A0A087BS13"/>
<comment type="caution">
    <text evidence="1">The sequence shown here is derived from an EMBL/GenBank/DDBJ whole genome shotgun (WGS) entry which is preliminary data.</text>
</comment>
<gene>
    <name evidence="1" type="ORF">BLSS_0506</name>
</gene>
<dbReference type="EMBL" id="JGZA01000001">
    <property type="protein sequence ID" value="KFI73813.1"/>
    <property type="molecule type" value="Genomic_DNA"/>
</dbReference>
<reference evidence="1 2" key="1">
    <citation type="submission" date="2014-03" db="EMBL/GenBank/DDBJ databases">
        <title>Genomics of Bifidobacteria.</title>
        <authorList>
            <person name="Ventura M."/>
            <person name="Milani C."/>
            <person name="Lugli G.A."/>
        </authorList>
    </citation>
    <scope>NUCLEOTIDE SEQUENCE [LARGE SCALE GENOMIC DNA]</scope>
    <source>
        <strain evidence="1 2">LMG 21814</strain>
    </source>
</reference>
<evidence type="ECO:0000313" key="1">
    <source>
        <dbReference type="EMBL" id="KFI73813.1"/>
    </source>
</evidence>
<proteinExistence type="predicted"/>
<sequence>MSPVLLAGYMNTYTSTPAPIDPAGGFAGNTVTPFDYGTCPCHAAVQRSRDLVSVQRAATLAQSDQMAVAVNRSRNIVWTGKAADLFRSRLSRTAQYSASLAQDMETTHRLAWGSS</sequence>
<evidence type="ECO:0000313" key="2">
    <source>
        <dbReference type="Proteomes" id="UP000029024"/>
    </source>
</evidence>
<dbReference type="Proteomes" id="UP000029024">
    <property type="component" value="Unassembled WGS sequence"/>
</dbReference>
<accession>A0A087BS13</accession>
<protein>
    <submittedName>
        <fullName evidence="1">Uncharacterized protein</fullName>
    </submittedName>
</protein>